<feature type="domain" description="Thioesterase" evidence="2">
    <location>
        <begin position="21"/>
        <end position="241"/>
    </location>
</feature>
<proteinExistence type="inferred from homology"/>
<comment type="similarity">
    <text evidence="1">Belongs to the thioesterase family.</text>
</comment>
<dbReference type="Proteomes" id="UP000199699">
    <property type="component" value="Unassembled WGS sequence"/>
</dbReference>
<dbReference type="InterPro" id="IPR012223">
    <property type="entry name" value="TEII"/>
</dbReference>
<accession>A0A1C6RCE4</accession>
<protein>
    <submittedName>
        <fullName evidence="3">Surfactin synthase thioesterase subunit</fullName>
    </submittedName>
</protein>
<keyword evidence="4" id="KW-1185">Reference proteome</keyword>
<evidence type="ECO:0000313" key="3">
    <source>
        <dbReference type="EMBL" id="SCL14813.1"/>
    </source>
</evidence>
<dbReference type="RefSeq" id="WP_091075646.1">
    <property type="nucleotide sequence ID" value="NZ_FMHT01000003.1"/>
</dbReference>
<dbReference type="EMBL" id="FMHT01000003">
    <property type="protein sequence ID" value="SCL14813.1"/>
    <property type="molecule type" value="Genomic_DNA"/>
</dbReference>
<sequence length="261" mass="28979">MVDWLIRLGEPPSGGRRPRLRIIALPHAGGWPTAFRPWRSVLPEDVELLVGQLPGRGRRVDEPSLRQVDPLVDGLARAVADLDPAPYVVVGHSFGSVLGYELTRAMERRGRPPRLLVVSARQPPSFPSEPPFAHLHSDADLLAHLLEIGGMAPEWTDRPDFVRLVLAAVRADLEAMETYRRPLSGTDVPILSLGAHDDPVVVADRLHLWSLETTGAFHRLMFTGGHFYLYEPAVAATVAQHLETLRVLSGRLPRNCRTPRR</sequence>
<gene>
    <name evidence="3" type="ORF">GA0070616_0547</name>
</gene>
<dbReference type="InterPro" id="IPR029058">
    <property type="entry name" value="AB_hydrolase_fold"/>
</dbReference>
<dbReference type="InterPro" id="IPR001031">
    <property type="entry name" value="Thioesterase"/>
</dbReference>
<dbReference type="PANTHER" id="PTHR11487">
    <property type="entry name" value="THIOESTERASE"/>
    <property type="match status" value="1"/>
</dbReference>
<dbReference type="AlphaFoldDB" id="A0A1C6RCE4"/>
<organism evidence="3 4">
    <name type="scientific">Micromonospora nigra</name>
    <dbReference type="NCBI Taxonomy" id="145857"/>
    <lineage>
        <taxon>Bacteria</taxon>
        <taxon>Bacillati</taxon>
        <taxon>Actinomycetota</taxon>
        <taxon>Actinomycetes</taxon>
        <taxon>Micromonosporales</taxon>
        <taxon>Micromonosporaceae</taxon>
        <taxon>Micromonospora</taxon>
    </lineage>
</organism>
<dbReference type="PANTHER" id="PTHR11487:SF0">
    <property type="entry name" value="S-ACYL FATTY ACID SYNTHASE THIOESTERASE, MEDIUM CHAIN"/>
    <property type="match status" value="1"/>
</dbReference>
<dbReference type="STRING" id="145857.GA0070616_0547"/>
<dbReference type="Pfam" id="PF00975">
    <property type="entry name" value="Thioesterase"/>
    <property type="match status" value="1"/>
</dbReference>
<evidence type="ECO:0000313" key="4">
    <source>
        <dbReference type="Proteomes" id="UP000199699"/>
    </source>
</evidence>
<reference evidence="3 4" key="1">
    <citation type="submission" date="2016-06" db="EMBL/GenBank/DDBJ databases">
        <authorList>
            <person name="Kjaerup R.B."/>
            <person name="Dalgaard T.S."/>
            <person name="Juul-Madsen H.R."/>
        </authorList>
    </citation>
    <scope>NUCLEOTIDE SEQUENCE [LARGE SCALE GENOMIC DNA]</scope>
    <source>
        <strain evidence="3 4">DSM 43818</strain>
    </source>
</reference>
<dbReference type="GO" id="GO:0008610">
    <property type="term" value="P:lipid biosynthetic process"/>
    <property type="evidence" value="ECO:0007669"/>
    <property type="project" value="TreeGrafter"/>
</dbReference>
<evidence type="ECO:0000259" key="2">
    <source>
        <dbReference type="Pfam" id="PF00975"/>
    </source>
</evidence>
<name>A0A1C6RCE4_9ACTN</name>
<dbReference type="SUPFAM" id="SSF53474">
    <property type="entry name" value="alpha/beta-Hydrolases"/>
    <property type="match status" value="1"/>
</dbReference>
<evidence type="ECO:0000256" key="1">
    <source>
        <dbReference type="ARBA" id="ARBA00007169"/>
    </source>
</evidence>
<dbReference type="OrthoDB" id="8480037at2"/>
<dbReference type="Gene3D" id="3.40.50.1820">
    <property type="entry name" value="alpha/beta hydrolase"/>
    <property type="match status" value="1"/>
</dbReference>